<dbReference type="InterPro" id="IPR018200">
    <property type="entry name" value="USP_CS"/>
</dbReference>
<evidence type="ECO:0000256" key="2">
    <source>
        <dbReference type="ARBA" id="ARBA00004604"/>
    </source>
</evidence>
<dbReference type="GO" id="GO:0005829">
    <property type="term" value="C:cytosol"/>
    <property type="evidence" value="ECO:0007669"/>
    <property type="project" value="TreeGrafter"/>
</dbReference>
<dbReference type="GO" id="GO:0006508">
    <property type="term" value="P:proteolysis"/>
    <property type="evidence" value="ECO:0007669"/>
    <property type="project" value="UniProtKB-KW"/>
</dbReference>
<feature type="compositionally biased region" description="Low complexity" evidence="9">
    <location>
        <begin position="635"/>
        <end position="648"/>
    </location>
</feature>
<dbReference type="FunFam" id="3.90.70.10:FF:000119">
    <property type="entry name" value="Ubiquitin specific peptidase 36"/>
    <property type="match status" value="1"/>
</dbReference>
<dbReference type="GO" id="GO:0004843">
    <property type="term" value="F:cysteine-type deubiquitinase activity"/>
    <property type="evidence" value="ECO:0007669"/>
    <property type="project" value="UniProtKB-UniRule"/>
</dbReference>
<evidence type="ECO:0000256" key="1">
    <source>
        <dbReference type="ARBA" id="ARBA00000707"/>
    </source>
</evidence>
<feature type="region of interest" description="Disordered" evidence="9">
    <location>
        <begin position="605"/>
        <end position="695"/>
    </location>
</feature>
<dbReference type="EMBL" id="GEDC01029144">
    <property type="protein sequence ID" value="JAS08154.1"/>
    <property type="molecule type" value="Transcribed_RNA"/>
</dbReference>
<sequence length="824" mass="93599">MSPDFISTSKMPVSSADPVSVAVQHSINTSRKRFSTEDLDQKVFGTAKRILLTDIQYVETNSFDGSITENLKSKYTVLSDTSSEHSENKIKNGYKESHKELKATLMNKSDVLPKPKKVLYPPELIELGWKDNVPVGAGLFNLGNTCYLNSTLQALFHVPAFVNWLLDDKIHTTKCEILNGINHTECIICAMKKTLNYSHNNSGSVIKPVQIYQKLKLICKRLVHGHQEDAHEFLRYLIESMEKSYLNLIQAHNLDSYSKETTPLNHIFGGYIRTEVTCLECKHVSTTFSHFQDLLVDIGQANSVDDALESYFSRERLGEGSEAYKCDQCHKRVAATKKFSIERPPNVLCVQLKRFEILGGKNCKHVSLSRSLDLTKYCHKDSLIEGQQYHYKLVSLISHIGTSANCGHYTAVGHTSEGRYYHFDDTLVRYISETTLTSTSNAYVIMYEMVPQPTITNKRNATLQSINMNGLNGKSLQNGNSSIEKPFPVKMPYFNKNHLNQLPSTSSSPSPKRTKIDSISQNKSLVPYASNESSDSETDQSQPSTSKQNHVLHLNSVVKENAKKHLSLVLSPNKPSLVKPNPSPTKSMSTPLYCKTNNLVNGLSLNNKNGSLNSGKIVKDQNGSSVNKWHVTEVSSQSPSGSTHSTASNWSVTETSSSKKSNCDNYESPKEQPTNKHLENKNNGETSRTWDGSRQTETVNQLLKMNHRGYGSNVNSWDGGRSQIDREAENERLMQRKRYHDQDYDDDLDSGKLKKIKSNNYSKNNNDRDRYGKRYNAFQDHQNRKNSWHNNNRQPFYRQYNHQFKGHKNHHHHSYQNRNGYRWH</sequence>
<feature type="compositionally biased region" description="Basic and acidic residues" evidence="9">
    <location>
        <begin position="667"/>
        <end position="682"/>
    </location>
</feature>
<feature type="region of interest" description="Disordered" evidence="9">
    <location>
        <begin position="568"/>
        <end position="592"/>
    </location>
</feature>
<dbReference type="AlphaFoldDB" id="A0A1B6BX27"/>
<name>A0A1B6BX27_9HEMI</name>
<feature type="compositionally biased region" description="Polar residues" evidence="9">
    <location>
        <begin position="649"/>
        <end position="665"/>
    </location>
</feature>
<comment type="catalytic activity">
    <reaction evidence="1 8">
        <text>Thiol-dependent hydrolysis of ester, thioester, amide, peptide and isopeptide bonds formed by the C-terminal Gly of ubiquitin (a 76-residue protein attached to proteins as an intracellular targeting signal).</text>
        <dbReference type="EC" id="3.4.19.12"/>
    </reaction>
</comment>
<evidence type="ECO:0000256" key="3">
    <source>
        <dbReference type="ARBA" id="ARBA00009085"/>
    </source>
</evidence>
<accession>A0A1B6BX27</accession>
<feature type="compositionally biased region" description="Polar residues" evidence="9">
    <location>
        <begin position="539"/>
        <end position="549"/>
    </location>
</feature>
<dbReference type="InterPro" id="IPR050164">
    <property type="entry name" value="Peptidase_C19"/>
</dbReference>
<evidence type="ECO:0000256" key="5">
    <source>
        <dbReference type="ARBA" id="ARBA00022786"/>
    </source>
</evidence>
<organism evidence="11">
    <name type="scientific">Clastoptera arizonana</name>
    <name type="common">Arizona spittle bug</name>
    <dbReference type="NCBI Taxonomy" id="38151"/>
    <lineage>
        <taxon>Eukaryota</taxon>
        <taxon>Metazoa</taxon>
        <taxon>Ecdysozoa</taxon>
        <taxon>Arthropoda</taxon>
        <taxon>Hexapoda</taxon>
        <taxon>Insecta</taxon>
        <taxon>Pterygota</taxon>
        <taxon>Neoptera</taxon>
        <taxon>Paraneoptera</taxon>
        <taxon>Hemiptera</taxon>
        <taxon>Auchenorrhyncha</taxon>
        <taxon>Cercopoidea</taxon>
        <taxon>Clastopteridae</taxon>
        <taxon>Clastoptera</taxon>
    </lineage>
</organism>
<keyword evidence="6 8" id="KW-0378">Hydrolase</keyword>
<evidence type="ECO:0000256" key="8">
    <source>
        <dbReference type="RuleBase" id="RU366025"/>
    </source>
</evidence>
<dbReference type="PANTHER" id="PTHR24006:SF758">
    <property type="entry name" value="UBIQUITIN CARBOXYL-TERMINAL HYDROLASE 36"/>
    <property type="match status" value="1"/>
</dbReference>
<evidence type="ECO:0000259" key="10">
    <source>
        <dbReference type="PROSITE" id="PS50235"/>
    </source>
</evidence>
<evidence type="ECO:0000256" key="9">
    <source>
        <dbReference type="SAM" id="MobiDB-lite"/>
    </source>
</evidence>
<dbReference type="GO" id="GO:0005730">
    <property type="term" value="C:nucleolus"/>
    <property type="evidence" value="ECO:0007669"/>
    <property type="project" value="UniProtKB-SubCell"/>
</dbReference>
<feature type="compositionally biased region" description="Polar residues" evidence="9">
    <location>
        <begin position="683"/>
        <end position="695"/>
    </location>
</feature>
<evidence type="ECO:0000256" key="4">
    <source>
        <dbReference type="ARBA" id="ARBA00022670"/>
    </source>
</evidence>
<dbReference type="PROSITE" id="PS00973">
    <property type="entry name" value="USP_2"/>
    <property type="match status" value="1"/>
</dbReference>
<comment type="subcellular location">
    <subcellularLocation>
        <location evidence="2">Nucleus</location>
        <location evidence="2">Nucleolus</location>
    </subcellularLocation>
</comment>
<comment type="similarity">
    <text evidence="3 8">Belongs to the peptidase C19 family.</text>
</comment>
<dbReference type="InterPro" id="IPR028889">
    <property type="entry name" value="USP"/>
</dbReference>
<evidence type="ECO:0000256" key="6">
    <source>
        <dbReference type="ARBA" id="ARBA00022801"/>
    </source>
</evidence>
<dbReference type="GO" id="GO:0016579">
    <property type="term" value="P:protein deubiquitination"/>
    <property type="evidence" value="ECO:0007669"/>
    <property type="project" value="InterPro"/>
</dbReference>
<dbReference type="PANTHER" id="PTHR24006">
    <property type="entry name" value="UBIQUITIN CARBOXYL-TERMINAL HYDROLASE"/>
    <property type="match status" value="1"/>
</dbReference>
<keyword evidence="4 8" id="KW-0645">Protease</keyword>
<reference evidence="11" key="1">
    <citation type="submission" date="2015-12" db="EMBL/GenBank/DDBJ databases">
        <title>De novo transcriptome assembly of four potential Pierce s Disease insect vectors from Arizona vineyards.</title>
        <authorList>
            <person name="Tassone E.E."/>
        </authorList>
    </citation>
    <scope>NUCLEOTIDE SEQUENCE</scope>
</reference>
<evidence type="ECO:0000313" key="11">
    <source>
        <dbReference type="EMBL" id="JAS05842.1"/>
    </source>
</evidence>
<keyword evidence="5 8" id="KW-0833">Ubl conjugation pathway</keyword>
<dbReference type="InterPro" id="IPR001394">
    <property type="entry name" value="Peptidase_C19_UCH"/>
</dbReference>
<dbReference type="Gene3D" id="3.90.70.10">
    <property type="entry name" value="Cysteine proteinases"/>
    <property type="match status" value="1"/>
</dbReference>
<dbReference type="EC" id="3.4.19.12" evidence="8"/>
<feature type="compositionally biased region" description="Low complexity" evidence="9">
    <location>
        <begin position="605"/>
        <end position="616"/>
    </location>
</feature>
<protein>
    <recommendedName>
        <fullName evidence="8">Ubiquitin carboxyl-terminal hydrolase</fullName>
        <ecNumber evidence="8">3.4.19.12</ecNumber>
    </recommendedName>
</protein>
<proteinExistence type="inferred from homology"/>
<dbReference type="PROSITE" id="PS00972">
    <property type="entry name" value="USP_1"/>
    <property type="match status" value="1"/>
</dbReference>
<dbReference type="EMBL" id="GEDC01031456">
    <property type="protein sequence ID" value="JAS05842.1"/>
    <property type="molecule type" value="Transcribed_RNA"/>
</dbReference>
<feature type="domain" description="USP" evidence="10">
    <location>
        <begin position="137"/>
        <end position="450"/>
    </location>
</feature>
<evidence type="ECO:0000313" key="12">
    <source>
        <dbReference type="EMBL" id="JAS08154.1"/>
    </source>
</evidence>
<dbReference type="SUPFAM" id="SSF54001">
    <property type="entry name" value="Cysteine proteinases"/>
    <property type="match status" value="1"/>
</dbReference>
<dbReference type="PROSITE" id="PS50235">
    <property type="entry name" value="USP_3"/>
    <property type="match status" value="1"/>
</dbReference>
<dbReference type="InterPro" id="IPR038765">
    <property type="entry name" value="Papain-like_cys_pep_sf"/>
</dbReference>
<dbReference type="GO" id="GO:0042981">
    <property type="term" value="P:regulation of apoptotic process"/>
    <property type="evidence" value="ECO:0007669"/>
    <property type="project" value="TreeGrafter"/>
</dbReference>
<feature type="region of interest" description="Disordered" evidence="9">
    <location>
        <begin position="805"/>
        <end position="824"/>
    </location>
</feature>
<evidence type="ECO:0000256" key="7">
    <source>
        <dbReference type="ARBA" id="ARBA00022807"/>
    </source>
</evidence>
<dbReference type="Pfam" id="PF00443">
    <property type="entry name" value="UCH"/>
    <property type="match status" value="1"/>
</dbReference>
<feature type="region of interest" description="Disordered" evidence="9">
    <location>
        <begin position="735"/>
        <end position="771"/>
    </location>
</feature>
<gene>
    <name evidence="11" type="ORF">g.34731</name>
    <name evidence="12" type="ORF">g.34740</name>
</gene>
<keyword evidence="7 8" id="KW-0788">Thiol protease</keyword>
<feature type="region of interest" description="Disordered" evidence="9">
    <location>
        <begin position="494"/>
        <end position="549"/>
    </location>
</feature>